<evidence type="ECO:0000313" key="3">
    <source>
        <dbReference type="Proteomes" id="UP000515512"/>
    </source>
</evidence>
<keyword evidence="1" id="KW-0732">Signal</keyword>
<accession>A0A7D6VEF3</accession>
<feature type="signal peptide" evidence="1">
    <location>
        <begin position="1"/>
        <end position="31"/>
    </location>
</feature>
<organism evidence="2 3">
    <name type="scientific">Nocardia huaxiensis</name>
    <dbReference type="NCBI Taxonomy" id="2755382"/>
    <lineage>
        <taxon>Bacteria</taxon>
        <taxon>Bacillati</taxon>
        <taxon>Actinomycetota</taxon>
        <taxon>Actinomycetes</taxon>
        <taxon>Mycobacteriales</taxon>
        <taxon>Nocardiaceae</taxon>
        <taxon>Nocardia</taxon>
    </lineage>
</organism>
<protein>
    <recommendedName>
        <fullName evidence="4">Mce-associated membrane protein</fullName>
    </recommendedName>
</protein>
<sequence length="157" mass="16876">MRSATAVRGAVLTALMVLLCVVAGFAGVARADTAKAEKVATDYAVGAATVDYRDTDSWMTRLKTNATPELAAKYDGTRAKLEQILVPLKWESTAVPVSAKTNSEKDDVYQVVVVLDVTTRNTQSPEWTHSMVTYYITVDGRRGYQVSDAGGDAGPLN</sequence>
<gene>
    <name evidence="2" type="ORF">H0264_36625</name>
</gene>
<dbReference type="KEGG" id="nhu:H0264_36625"/>
<evidence type="ECO:0008006" key="4">
    <source>
        <dbReference type="Google" id="ProtNLM"/>
    </source>
</evidence>
<dbReference type="RefSeq" id="WP_181581773.1">
    <property type="nucleotide sequence ID" value="NZ_CP059399.1"/>
</dbReference>
<evidence type="ECO:0000313" key="2">
    <source>
        <dbReference type="EMBL" id="QLY30575.1"/>
    </source>
</evidence>
<reference evidence="2 3" key="1">
    <citation type="submission" date="2020-07" db="EMBL/GenBank/DDBJ databases">
        <authorList>
            <person name="Zhuang K."/>
            <person name="Ran Y."/>
        </authorList>
    </citation>
    <scope>NUCLEOTIDE SEQUENCE [LARGE SCALE GENOMIC DNA]</scope>
    <source>
        <strain evidence="2 3">WCH-YHL-001</strain>
    </source>
</reference>
<dbReference type="EMBL" id="CP059399">
    <property type="protein sequence ID" value="QLY30575.1"/>
    <property type="molecule type" value="Genomic_DNA"/>
</dbReference>
<dbReference type="AlphaFoldDB" id="A0A7D6VEF3"/>
<proteinExistence type="predicted"/>
<evidence type="ECO:0000256" key="1">
    <source>
        <dbReference type="SAM" id="SignalP"/>
    </source>
</evidence>
<feature type="chain" id="PRO_5027684177" description="Mce-associated membrane protein" evidence="1">
    <location>
        <begin position="32"/>
        <end position="157"/>
    </location>
</feature>
<keyword evidence="3" id="KW-1185">Reference proteome</keyword>
<dbReference type="Proteomes" id="UP000515512">
    <property type="component" value="Chromosome"/>
</dbReference>
<name>A0A7D6VEF3_9NOCA</name>